<dbReference type="OrthoDB" id="64267at2759"/>
<reference evidence="3" key="1">
    <citation type="submission" date="2017-03" db="EMBL/GenBank/DDBJ databases">
        <title>Phytopthora megakarya and P. palmivora, two closely related causual agents of cacao black pod achieved similar genome size and gene model numbers by different mechanisms.</title>
        <authorList>
            <person name="Ali S."/>
            <person name="Shao J."/>
            <person name="Larry D.J."/>
            <person name="Kronmiller B."/>
            <person name="Shen D."/>
            <person name="Strem M.D."/>
            <person name="Melnick R.L."/>
            <person name="Guiltinan M.J."/>
            <person name="Tyler B.M."/>
            <person name="Meinhardt L.W."/>
            <person name="Bailey B.A."/>
        </authorList>
    </citation>
    <scope>NUCLEOTIDE SEQUENCE [LARGE SCALE GENOMIC DNA]</scope>
    <source>
        <strain evidence="3">zdho120</strain>
    </source>
</reference>
<organism evidence="2 3">
    <name type="scientific">Phytophthora megakarya</name>
    <dbReference type="NCBI Taxonomy" id="4795"/>
    <lineage>
        <taxon>Eukaryota</taxon>
        <taxon>Sar</taxon>
        <taxon>Stramenopiles</taxon>
        <taxon>Oomycota</taxon>
        <taxon>Peronosporomycetes</taxon>
        <taxon>Peronosporales</taxon>
        <taxon>Peronosporaceae</taxon>
        <taxon>Phytophthora</taxon>
    </lineage>
</organism>
<name>A0A225WTA0_9STRA</name>
<evidence type="ECO:0000313" key="2">
    <source>
        <dbReference type="EMBL" id="OWZ20180.1"/>
    </source>
</evidence>
<feature type="region of interest" description="Disordered" evidence="1">
    <location>
        <begin position="126"/>
        <end position="147"/>
    </location>
</feature>
<accession>A0A225WTA0</accession>
<comment type="caution">
    <text evidence="2">The sequence shown here is derived from an EMBL/GenBank/DDBJ whole genome shotgun (WGS) entry which is preliminary data.</text>
</comment>
<dbReference type="Proteomes" id="UP000198211">
    <property type="component" value="Unassembled WGS sequence"/>
</dbReference>
<keyword evidence="3" id="KW-1185">Reference proteome</keyword>
<gene>
    <name evidence="2" type="ORF">PHMEG_0005442</name>
</gene>
<protein>
    <submittedName>
        <fullName evidence="2">Uncharacterized protein</fullName>
    </submittedName>
</protein>
<dbReference type="AlphaFoldDB" id="A0A225WTA0"/>
<evidence type="ECO:0000256" key="1">
    <source>
        <dbReference type="SAM" id="MobiDB-lite"/>
    </source>
</evidence>
<proteinExistence type="predicted"/>
<evidence type="ECO:0000313" key="3">
    <source>
        <dbReference type="Proteomes" id="UP000198211"/>
    </source>
</evidence>
<sequence length="253" mass="28509">MGTVDAATALQLLRAKQNAYYIQAVQDALLAEEQRKQKLHKVTNKKEAKRLEKQFVRERSADRERLHHIQEDHALLLNAKIAEWKAAGGVAILAPDEVVIKLRTARTETKGKQKSKFTKESLNRLAVPRTTTARTEEPDDYPTSNAETSQGLEFYKKVYRKEDRARLSRNAPPPPTLSAANLRTVRTIIAIVSSSSQNNENTISLSKMSETELLRTKANLLTELHGVVSMEARIIHDDQCTVRSSVSSWKSHD</sequence>
<dbReference type="EMBL" id="NBNE01000352">
    <property type="protein sequence ID" value="OWZ20180.1"/>
    <property type="molecule type" value="Genomic_DNA"/>
</dbReference>